<protein>
    <submittedName>
        <fullName evidence="2">Protein-serine/threonine phosphatase</fullName>
    </submittedName>
</protein>
<sequence>MNDVSQGICLPLSEERAVCAIAKLVFASCKGIPEHKTWDKLLGESSKSAFEADLPFVPVRVHASAEGDASVDGVSSAVIRKTAFGHCFSSASVVKTSAVEEMITAAPKPSDIIRERHICLSPPSVSWKFETEDWYGVPRQQLLSLTANHHSIADADLSVMQIASGAHDPNCAVVVAFHRGSEKSKIRGEDSNLNAV</sequence>
<keyword evidence="1" id="KW-1185">Reference proteome</keyword>
<organism evidence="1 2">
    <name type="scientific">Steinernema glaseri</name>
    <dbReference type="NCBI Taxonomy" id="37863"/>
    <lineage>
        <taxon>Eukaryota</taxon>
        <taxon>Metazoa</taxon>
        <taxon>Ecdysozoa</taxon>
        <taxon>Nematoda</taxon>
        <taxon>Chromadorea</taxon>
        <taxon>Rhabditida</taxon>
        <taxon>Tylenchina</taxon>
        <taxon>Panagrolaimomorpha</taxon>
        <taxon>Strongyloidoidea</taxon>
        <taxon>Steinernematidae</taxon>
        <taxon>Steinernema</taxon>
    </lineage>
</organism>
<reference evidence="2" key="1">
    <citation type="submission" date="2016-11" db="UniProtKB">
        <authorList>
            <consortium name="WormBaseParasite"/>
        </authorList>
    </citation>
    <scope>IDENTIFICATION</scope>
</reference>
<name>A0A1I7ZBW9_9BILA</name>
<dbReference type="AlphaFoldDB" id="A0A1I7ZBW9"/>
<dbReference type="WBParaSite" id="L893_g2489.t1">
    <property type="protein sequence ID" value="L893_g2489.t1"/>
    <property type="gene ID" value="L893_g2489"/>
</dbReference>
<dbReference type="Proteomes" id="UP000095287">
    <property type="component" value="Unplaced"/>
</dbReference>
<evidence type="ECO:0000313" key="1">
    <source>
        <dbReference type="Proteomes" id="UP000095287"/>
    </source>
</evidence>
<evidence type="ECO:0000313" key="2">
    <source>
        <dbReference type="WBParaSite" id="L893_g2489.t1"/>
    </source>
</evidence>
<accession>A0A1I7ZBW9</accession>
<proteinExistence type="predicted"/>